<evidence type="ECO:0000256" key="5">
    <source>
        <dbReference type="ARBA" id="ARBA00022989"/>
    </source>
</evidence>
<dbReference type="SUPFAM" id="SSF161098">
    <property type="entry name" value="MetI-like"/>
    <property type="match status" value="1"/>
</dbReference>
<feature type="transmembrane region" description="Helical" evidence="7">
    <location>
        <begin position="73"/>
        <end position="95"/>
    </location>
</feature>
<dbReference type="STRING" id="1527.SAMN04489757_102180"/>
<dbReference type="AlphaFoldDB" id="A0A1I5C7M5"/>
<dbReference type="CDD" id="cd06261">
    <property type="entry name" value="TM_PBP2"/>
    <property type="match status" value="1"/>
</dbReference>
<feature type="transmembrane region" description="Helical" evidence="7">
    <location>
        <begin position="9"/>
        <end position="31"/>
    </location>
</feature>
<dbReference type="PANTHER" id="PTHR32243:SF24">
    <property type="entry name" value="DIACETYLCHITOBIOSE UPTAKE SYSTEM PERMEASE PROTEIN NGCG"/>
    <property type="match status" value="1"/>
</dbReference>
<feature type="transmembrane region" description="Helical" evidence="7">
    <location>
        <begin position="205"/>
        <end position="227"/>
    </location>
</feature>
<dbReference type="RefSeq" id="WP_091684092.1">
    <property type="nucleotide sequence ID" value="NZ_BAABFM010000017.1"/>
</dbReference>
<evidence type="ECO:0000256" key="4">
    <source>
        <dbReference type="ARBA" id="ARBA00022692"/>
    </source>
</evidence>
<dbReference type="OrthoDB" id="27560at2"/>
<keyword evidence="10" id="KW-1185">Reference proteome</keyword>
<evidence type="ECO:0000313" key="10">
    <source>
        <dbReference type="Proteomes" id="UP000198806"/>
    </source>
</evidence>
<evidence type="ECO:0000259" key="8">
    <source>
        <dbReference type="PROSITE" id="PS50928"/>
    </source>
</evidence>
<keyword evidence="3" id="KW-1003">Cell membrane</keyword>
<keyword evidence="4 7" id="KW-0812">Transmembrane</keyword>
<sequence>MHKLPLKKILIYLVLGLLAISIIIPVGWVFVASVKQNNEFYGSPWKLPESFYLQNFADAWGSARMGEYMLNSIIVTAVALAILLVVALPAAYCLSRFKFRLRKILKVLFMAGLFINVNYIVVPIFLMFIDGDKALKSIGLSPLFLNNIYVLALVYAATALPFTIYLLSGYFVTIPRTYEEAAYIDGSGYLKTMVKVILPMARPSIITVILFNFLSFWNEYIIAITLLTDPKGAKTLPVGLMNLMKAQNAAAQYGRMYAGLVLVMLPTLILYIIVQKKLTQGMTLGGLKE</sequence>
<keyword evidence="5 7" id="KW-1133">Transmembrane helix</keyword>
<dbReference type="Gene3D" id="1.10.3720.10">
    <property type="entry name" value="MetI-like"/>
    <property type="match status" value="1"/>
</dbReference>
<feature type="transmembrane region" description="Helical" evidence="7">
    <location>
        <begin position="148"/>
        <end position="167"/>
    </location>
</feature>
<name>A0A1I5C7M5_9FIRM</name>
<keyword evidence="6 7" id="KW-0472">Membrane</keyword>
<evidence type="ECO:0000256" key="7">
    <source>
        <dbReference type="RuleBase" id="RU363032"/>
    </source>
</evidence>
<comment type="subcellular location">
    <subcellularLocation>
        <location evidence="1 7">Cell membrane</location>
        <topology evidence="1 7">Multi-pass membrane protein</topology>
    </subcellularLocation>
</comment>
<dbReference type="EMBL" id="FOWD01000002">
    <property type="protein sequence ID" value="SFN82876.1"/>
    <property type="molecule type" value="Genomic_DNA"/>
</dbReference>
<evidence type="ECO:0000313" key="9">
    <source>
        <dbReference type="EMBL" id="SFN82876.1"/>
    </source>
</evidence>
<dbReference type="Proteomes" id="UP000198806">
    <property type="component" value="Unassembled WGS sequence"/>
</dbReference>
<feature type="domain" description="ABC transmembrane type-1" evidence="8">
    <location>
        <begin position="69"/>
        <end position="274"/>
    </location>
</feature>
<accession>A0A1I5C7M5</accession>
<dbReference type="PANTHER" id="PTHR32243">
    <property type="entry name" value="MALTOSE TRANSPORT SYSTEM PERMEASE-RELATED"/>
    <property type="match status" value="1"/>
</dbReference>
<dbReference type="InterPro" id="IPR000515">
    <property type="entry name" value="MetI-like"/>
</dbReference>
<dbReference type="GO" id="GO:0055085">
    <property type="term" value="P:transmembrane transport"/>
    <property type="evidence" value="ECO:0007669"/>
    <property type="project" value="InterPro"/>
</dbReference>
<protein>
    <submittedName>
        <fullName evidence="9">Carbohydrate ABC transporter membrane protein 2, CUT1 family</fullName>
    </submittedName>
</protein>
<gene>
    <name evidence="9" type="ORF">SAMN04489757_102180</name>
</gene>
<comment type="similarity">
    <text evidence="7">Belongs to the binding-protein-dependent transport system permease family.</text>
</comment>
<evidence type="ECO:0000256" key="6">
    <source>
        <dbReference type="ARBA" id="ARBA00023136"/>
    </source>
</evidence>
<dbReference type="Pfam" id="PF00528">
    <property type="entry name" value="BPD_transp_1"/>
    <property type="match status" value="1"/>
</dbReference>
<feature type="transmembrane region" description="Helical" evidence="7">
    <location>
        <begin position="107"/>
        <end position="128"/>
    </location>
</feature>
<dbReference type="InterPro" id="IPR035906">
    <property type="entry name" value="MetI-like_sf"/>
</dbReference>
<dbReference type="InterPro" id="IPR050901">
    <property type="entry name" value="BP-dep_ABC_trans_perm"/>
</dbReference>
<reference evidence="9 10" key="1">
    <citation type="submission" date="2016-10" db="EMBL/GenBank/DDBJ databases">
        <authorList>
            <person name="de Groot N.N."/>
        </authorList>
    </citation>
    <scope>NUCLEOTIDE SEQUENCE [LARGE SCALE GENOMIC DNA]</scope>
    <source>
        <strain evidence="9 10">DSM 1283</strain>
    </source>
</reference>
<evidence type="ECO:0000256" key="1">
    <source>
        <dbReference type="ARBA" id="ARBA00004651"/>
    </source>
</evidence>
<proteinExistence type="inferred from homology"/>
<dbReference type="GO" id="GO:0005886">
    <property type="term" value="C:plasma membrane"/>
    <property type="evidence" value="ECO:0007669"/>
    <property type="project" value="UniProtKB-SubCell"/>
</dbReference>
<evidence type="ECO:0000256" key="2">
    <source>
        <dbReference type="ARBA" id="ARBA00022448"/>
    </source>
</evidence>
<feature type="transmembrane region" description="Helical" evidence="7">
    <location>
        <begin position="256"/>
        <end position="274"/>
    </location>
</feature>
<organism evidence="9 10">
    <name type="scientific">Anaerocolumna aminovalerica</name>
    <dbReference type="NCBI Taxonomy" id="1527"/>
    <lineage>
        <taxon>Bacteria</taxon>
        <taxon>Bacillati</taxon>
        <taxon>Bacillota</taxon>
        <taxon>Clostridia</taxon>
        <taxon>Lachnospirales</taxon>
        <taxon>Lachnospiraceae</taxon>
        <taxon>Anaerocolumna</taxon>
    </lineage>
</organism>
<keyword evidence="2 7" id="KW-0813">Transport</keyword>
<evidence type="ECO:0000256" key="3">
    <source>
        <dbReference type="ARBA" id="ARBA00022475"/>
    </source>
</evidence>
<dbReference type="PROSITE" id="PS50928">
    <property type="entry name" value="ABC_TM1"/>
    <property type="match status" value="1"/>
</dbReference>